<proteinExistence type="predicted"/>
<dbReference type="RefSeq" id="WP_196414655.1">
    <property type="nucleotide sequence ID" value="NZ_JADQTO010000006.1"/>
</dbReference>
<name>A0A931C3S4_9ACTN</name>
<evidence type="ECO:0000313" key="2">
    <source>
        <dbReference type="Proteomes" id="UP000598146"/>
    </source>
</evidence>
<dbReference type="EMBL" id="JADQTO010000006">
    <property type="protein sequence ID" value="MBG0562865.1"/>
    <property type="molecule type" value="Genomic_DNA"/>
</dbReference>
<organism evidence="1 2">
    <name type="scientific">Actinoplanes aureus</name>
    <dbReference type="NCBI Taxonomy" id="2792083"/>
    <lineage>
        <taxon>Bacteria</taxon>
        <taxon>Bacillati</taxon>
        <taxon>Actinomycetota</taxon>
        <taxon>Actinomycetes</taxon>
        <taxon>Micromonosporales</taxon>
        <taxon>Micromonosporaceae</taxon>
        <taxon>Actinoplanes</taxon>
    </lineage>
</organism>
<accession>A0A931C3S4</accession>
<keyword evidence="2" id="KW-1185">Reference proteome</keyword>
<reference evidence="1" key="1">
    <citation type="submission" date="2020-11" db="EMBL/GenBank/DDBJ databases">
        <title>Isolation and identification of active actinomycetes.</title>
        <authorList>
            <person name="Sun X."/>
        </authorList>
    </citation>
    <scope>NUCLEOTIDE SEQUENCE</scope>
    <source>
        <strain evidence="1">NEAU-A11</strain>
    </source>
</reference>
<dbReference type="AlphaFoldDB" id="A0A931C3S4"/>
<protein>
    <submittedName>
        <fullName evidence="1">Uncharacterized protein</fullName>
    </submittedName>
</protein>
<dbReference type="Proteomes" id="UP000598146">
    <property type="component" value="Unassembled WGS sequence"/>
</dbReference>
<gene>
    <name evidence="1" type="ORF">I4J89_15515</name>
</gene>
<evidence type="ECO:0000313" key="1">
    <source>
        <dbReference type="EMBL" id="MBG0562865.1"/>
    </source>
</evidence>
<sequence>MTATATTGCGCGCSAGSPPVRSSGAGLTRPVFFSGQLLTEDDMTSLTGYITAKARLHNRMLFGAGVVCGFDVVCDPCGRGSVLVRPGYGLDCCGHDVVVEAETRLDVAALLRDLRHRSLGVDCGDPCTTPGADPDDRDYGLYVRYLEERVEPVAAYPAGDVCAGGDCQPSRIRETYGFLLKSIDDHAHGVGPGAPLARFLGKRRDFSEIWALAYRLDQYAATLARVGAEPDKAVTFEEADSELLLMAWTDVQAKLPAEGETLPGEAAQEVAELVRRLAAYVARYDAAKAKVAEVDAVLDSVRQGLVTAVDHLWPLLTDNWWPYPVQLSTAQAALAELVERCGPEAKPDPEKPETWKLERRMLVFGLPLSPAFRARLYADLRQIRDWLHIRLEKIADRGDCALPADVGKPLPEPGGVTGPAEAPRLVQLAGAAARIVGCLRRLVADCAGRSLLPPCPDCPDSDVLLARITLRDCAVLRICTVARPQVHLAGSWSPDRARAWELARRVCRWPAGPTDPLAIEYVERLLLEPDTSSDHDQLLELLWPPEDD</sequence>
<comment type="caution">
    <text evidence="1">The sequence shown here is derived from an EMBL/GenBank/DDBJ whole genome shotgun (WGS) entry which is preliminary data.</text>
</comment>